<reference evidence="4 5" key="1">
    <citation type="journal article" date="2013" name="Plant Cell">
        <title>The transition from a phytopathogenic smut ancestor to an anamorphic biocontrol agent deciphered by comparative whole-genome analysis.</title>
        <authorList>
            <person name="Lefebvre F."/>
            <person name="Joly D.L."/>
            <person name="Labbe C."/>
            <person name="Teichmann B."/>
            <person name="Linning R."/>
            <person name="Belzile F."/>
            <person name="Bakkeren G."/>
            <person name="Belanger R.R."/>
        </authorList>
    </citation>
    <scope>NUCLEOTIDE SEQUENCE [LARGE SCALE GENOMIC DNA]</scope>
    <source>
        <strain evidence="4 5">PF-1</strain>
    </source>
</reference>
<dbReference type="EMBL" id="KE361632">
    <property type="protein sequence ID" value="EPQ29091.1"/>
    <property type="molecule type" value="Genomic_DNA"/>
</dbReference>
<proteinExistence type="predicted"/>
<evidence type="ECO:0000313" key="4">
    <source>
        <dbReference type="EMBL" id="EPQ29091.1"/>
    </source>
</evidence>
<dbReference type="RefSeq" id="XP_007879088.1">
    <property type="nucleotide sequence ID" value="XM_007880897.1"/>
</dbReference>
<dbReference type="KEGG" id="pfp:PFL1_03380"/>
<dbReference type="OrthoDB" id="652091at2759"/>
<keyword evidence="3" id="KW-0408">Iron</keyword>
<accession>A0A061HEP7</accession>
<keyword evidence="1" id="KW-0349">Heme</keyword>
<organism evidence="4 5">
    <name type="scientific">Pseudozyma flocculosa PF-1</name>
    <dbReference type="NCBI Taxonomy" id="1277687"/>
    <lineage>
        <taxon>Eukaryota</taxon>
        <taxon>Fungi</taxon>
        <taxon>Dikarya</taxon>
        <taxon>Basidiomycota</taxon>
        <taxon>Ustilaginomycotina</taxon>
        <taxon>Ustilaginomycetes</taxon>
        <taxon>Ustilaginales</taxon>
        <taxon>Ustilaginaceae</taxon>
        <taxon>Pseudozyma</taxon>
    </lineage>
</organism>
<dbReference type="CDD" id="cd19165">
    <property type="entry name" value="HemeO"/>
    <property type="match status" value="1"/>
</dbReference>
<evidence type="ECO:0000313" key="5">
    <source>
        <dbReference type="Proteomes" id="UP000053664"/>
    </source>
</evidence>
<dbReference type="AlphaFoldDB" id="A0A061HEP7"/>
<name>A0A061HEP7_9BASI</name>
<evidence type="ECO:0000256" key="3">
    <source>
        <dbReference type="ARBA" id="ARBA00023004"/>
    </source>
</evidence>
<dbReference type="SUPFAM" id="SSF48613">
    <property type="entry name" value="Heme oxygenase-like"/>
    <property type="match status" value="1"/>
</dbReference>
<dbReference type="GO" id="GO:0046872">
    <property type="term" value="F:metal ion binding"/>
    <property type="evidence" value="ECO:0007669"/>
    <property type="project" value="UniProtKB-KW"/>
</dbReference>
<dbReference type="eggNOG" id="KOG4480">
    <property type="taxonomic scope" value="Eukaryota"/>
</dbReference>
<dbReference type="HOGENOM" id="CLU_536513_0_0_1"/>
<protein>
    <submittedName>
        <fullName evidence="4">Uncharacterized protein</fullName>
    </submittedName>
</protein>
<dbReference type="InterPro" id="IPR002051">
    <property type="entry name" value="Haem_Oase"/>
</dbReference>
<dbReference type="InterPro" id="IPR016053">
    <property type="entry name" value="Haem_Oase-like"/>
</dbReference>
<sequence length="508" mass="54036">MGCPFAHLASLASAGKTSYHDRPADPQPRTSQVTLSQALRDGTAASHRQVERSKGVSLLLNSVTTGRSANSDDHQDQDALLFDRKDYLRWLVMLASIYITLEAGLRRTQTAEAQMVAPLLQPLLNSPLPALLGRTRSLLLDIAAHLAVLESHHGAQLEDLVQETRDTFDIDTAEGIDKEAPASRADLTDLVISLQPDALDFAVSATATATPPPPTSCPPTIQLSPAHIDLLTPAQVHATRGYARHLASFFSDTHRNGHDAGPLIVHAYTRYLGDLSGGQHILKKVAKRWPCEVEEQPSSESTALGDGFDFYRFKEAAAVPLTTTATGAAHASEPGLDGPGPSAADLKVLFRDCMDEGLDRHVGLGASRCGALTALVKEGNTSFEQNAALFEALLPAKHRMSAQDDDVLVEGTLPSHSPIALPQQSASPGPSLGSTALSLVQAVLLPTSAQKGRSAMSAAIPSTFSRSLVALLIVLVAALLWSTQRPVNFAARAMLREHSIAHNGTSLH</sequence>
<dbReference type="GeneID" id="19317490"/>
<dbReference type="PANTHER" id="PTHR10720">
    <property type="entry name" value="HEME OXYGENASE"/>
    <property type="match status" value="1"/>
</dbReference>
<dbReference type="Pfam" id="PF01126">
    <property type="entry name" value="Heme_oxygenase"/>
    <property type="match status" value="1"/>
</dbReference>
<gene>
    <name evidence="4" type="ORF">PFL1_03380</name>
</gene>
<keyword evidence="2" id="KW-0479">Metal-binding</keyword>
<evidence type="ECO:0000256" key="2">
    <source>
        <dbReference type="ARBA" id="ARBA00022723"/>
    </source>
</evidence>
<dbReference type="Proteomes" id="UP000053664">
    <property type="component" value="Unassembled WGS sequence"/>
</dbReference>
<dbReference type="Gene3D" id="1.20.910.10">
    <property type="entry name" value="Heme oxygenase-like"/>
    <property type="match status" value="1"/>
</dbReference>
<dbReference type="PANTHER" id="PTHR10720:SF0">
    <property type="entry name" value="HEME OXYGENASE"/>
    <property type="match status" value="1"/>
</dbReference>
<evidence type="ECO:0000256" key="1">
    <source>
        <dbReference type="ARBA" id="ARBA00022617"/>
    </source>
</evidence>
<dbReference type="GO" id="GO:0006788">
    <property type="term" value="P:heme oxidation"/>
    <property type="evidence" value="ECO:0007669"/>
    <property type="project" value="InterPro"/>
</dbReference>
<dbReference type="GO" id="GO:0004392">
    <property type="term" value="F:heme oxygenase (decyclizing) activity"/>
    <property type="evidence" value="ECO:0007669"/>
    <property type="project" value="InterPro"/>
</dbReference>
<dbReference type="InterPro" id="IPR016084">
    <property type="entry name" value="Haem_Oase-like_multi-hlx"/>
</dbReference>